<feature type="region of interest" description="Disordered" evidence="5">
    <location>
        <begin position="460"/>
        <end position="479"/>
    </location>
</feature>
<dbReference type="GO" id="GO:0005782">
    <property type="term" value="C:peroxisomal matrix"/>
    <property type="evidence" value="ECO:0007669"/>
    <property type="project" value="TreeGrafter"/>
</dbReference>
<dbReference type="Proteomes" id="UP000054350">
    <property type="component" value="Unassembled WGS sequence"/>
</dbReference>
<evidence type="ECO:0000259" key="6">
    <source>
        <dbReference type="Pfam" id="PF02551"/>
    </source>
</evidence>
<dbReference type="AlphaFoldDB" id="A0A0L0S7J2"/>
<keyword evidence="3" id="KW-0378">Hydrolase</keyword>
<keyword evidence="9" id="KW-1185">Reference proteome</keyword>
<dbReference type="GO" id="GO:0006637">
    <property type="term" value="P:acyl-CoA metabolic process"/>
    <property type="evidence" value="ECO:0007669"/>
    <property type="project" value="InterPro"/>
</dbReference>
<dbReference type="eggNOG" id="KOG3016">
    <property type="taxonomic scope" value="Eukaryota"/>
</dbReference>
<organism evidence="8 9">
    <name type="scientific">Allomyces macrogynus (strain ATCC 38327)</name>
    <name type="common">Allomyces javanicus var. macrogynus</name>
    <dbReference type="NCBI Taxonomy" id="578462"/>
    <lineage>
        <taxon>Eukaryota</taxon>
        <taxon>Fungi</taxon>
        <taxon>Fungi incertae sedis</taxon>
        <taxon>Blastocladiomycota</taxon>
        <taxon>Blastocladiomycetes</taxon>
        <taxon>Blastocladiales</taxon>
        <taxon>Blastocladiaceae</taxon>
        <taxon>Allomyces</taxon>
    </lineage>
</organism>
<dbReference type="InterPro" id="IPR042171">
    <property type="entry name" value="Acyl-CoA_hotdog"/>
</dbReference>
<accession>A0A0L0S7J2</accession>
<sequence length="479" mass="52375">MSAPKSPPARNDHAGSDKNPRPAPGSAATAEAGTDASSSTGPAPALAPAPVSPLASATHDATQYGHGIPLVRKAPTISANGTTPTTMPPPLRSQTLTAYGPDPPAPRIEDSLRLEELDKNLFRCHPEHLWLPVGSRGVFGGQIIGLALVAATHTVPRAFSVHSLHSYFLLGGDNTKPILFHVTPMRDARSFMTRQVTANQDGKPIFVMLCSFMRGEDRALVHQYEMPTPMVDPESLPTREQVFTGWLDRVPAKYHDGIHKRLAEPIPVDMRFVAPTRPTDYTFPKRKDPRALVWMKSKTKLPADQALHNCVAAYCSDHHLVWTTLYPHAVTGWTNPKLNMIMSLDHSIWFHADFRADDWLLYEMESPRASGNRGLALGRLWAKDGTLVMSCAQEGLIRATFAPDKPLSVPPLEGVDDRGVAVLNAPLTDSPLDEINRNTRKLPPTFVVVPQGMVKGLKEMEEKRGKGLSTEGVPKATKL</sequence>
<dbReference type="EMBL" id="GG745333">
    <property type="protein sequence ID" value="KNE58324.1"/>
    <property type="molecule type" value="Genomic_DNA"/>
</dbReference>
<dbReference type="PANTHER" id="PTHR11066">
    <property type="entry name" value="ACYL-COA THIOESTERASE"/>
    <property type="match status" value="1"/>
</dbReference>
<feature type="domain" description="Acyl-CoA thioesterase 2 C-terminal" evidence="6">
    <location>
        <begin position="290"/>
        <end position="396"/>
    </location>
</feature>
<evidence type="ECO:0000256" key="1">
    <source>
        <dbReference type="ARBA" id="ARBA00006538"/>
    </source>
</evidence>
<dbReference type="InterPro" id="IPR049449">
    <property type="entry name" value="TesB_ACOT8-like_N"/>
</dbReference>
<gene>
    <name evidence="8" type="ORF">AMAG_03912</name>
</gene>
<evidence type="ECO:0000259" key="7">
    <source>
        <dbReference type="Pfam" id="PF13622"/>
    </source>
</evidence>
<keyword evidence="4" id="KW-0443">Lipid metabolism</keyword>
<evidence type="ECO:0000256" key="5">
    <source>
        <dbReference type="SAM" id="MobiDB-lite"/>
    </source>
</evidence>
<dbReference type="Pfam" id="PF02551">
    <property type="entry name" value="Acyl_CoA_thio"/>
    <property type="match status" value="1"/>
</dbReference>
<feature type="domain" description="Acyl-CoA thioesterase-like N-terminal HotDog" evidence="7">
    <location>
        <begin position="131"/>
        <end position="213"/>
    </location>
</feature>
<evidence type="ECO:0000313" key="9">
    <source>
        <dbReference type="Proteomes" id="UP000054350"/>
    </source>
</evidence>
<evidence type="ECO:0000256" key="3">
    <source>
        <dbReference type="ARBA" id="ARBA00022801"/>
    </source>
</evidence>
<dbReference type="GO" id="GO:0009062">
    <property type="term" value="P:fatty acid catabolic process"/>
    <property type="evidence" value="ECO:0007669"/>
    <property type="project" value="TreeGrafter"/>
</dbReference>
<dbReference type="FunFam" id="2.40.160.210:FF:000001">
    <property type="entry name" value="Acyl-CoA thioesterase II"/>
    <property type="match status" value="1"/>
</dbReference>
<comment type="subunit">
    <text evidence="2">Homotetramer.</text>
</comment>
<dbReference type="STRING" id="578462.A0A0L0S7J2"/>
<reference evidence="8 9" key="1">
    <citation type="submission" date="2009-11" db="EMBL/GenBank/DDBJ databases">
        <title>Annotation of Allomyces macrogynus ATCC 38327.</title>
        <authorList>
            <consortium name="The Broad Institute Genome Sequencing Platform"/>
            <person name="Russ C."/>
            <person name="Cuomo C."/>
            <person name="Burger G."/>
            <person name="Gray M.W."/>
            <person name="Holland P.W.H."/>
            <person name="King N."/>
            <person name="Lang F.B.F."/>
            <person name="Roger A.J."/>
            <person name="Ruiz-Trillo I."/>
            <person name="Young S.K."/>
            <person name="Zeng Q."/>
            <person name="Gargeya S."/>
            <person name="Fitzgerald M."/>
            <person name="Haas B."/>
            <person name="Abouelleil A."/>
            <person name="Alvarado L."/>
            <person name="Arachchi H.M."/>
            <person name="Berlin A."/>
            <person name="Chapman S.B."/>
            <person name="Gearin G."/>
            <person name="Goldberg J."/>
            <person name="Griggs A."/>
            <person name="Gujja S."/>
            <person name="Hansen M."/>
            <person name="Heiman D."/>
            <person name="Howarth C."/>
            <person name="Larimer J."/>
            <person name="Lui A."/>
            <person name="MacDonald P.J.P."/>
            <person name="McCowen C."/>
            <person name="Montmayeur A."/>
            <person name="Murphy C."/>
            <person name="Neiman D."/>
            <person name="Pearson M."/>
            <person name="Priest M."/>
            <person name="Roberts A."/>
            <person name="Saif S."/>
            <person name="Shea T."/>
            <person name="Sisk P."/>
            <person name="Stolte C."/>
            <person name="Sykes S."/>
            <person name="Wortman J."/>
            <person name="Nusbaum C."/>
            <person name="Birren B."/>
        </authorList>
    </citation>
    <scope>NUCLEOTIDE SEQUENCE [LARGE SCALE GENOMIC DNA]</scope>
    <source>
        <strain evidence="8 9">ATCC 38327</strain>
    </source>
</reference>
<dbReference type="InterPro" id="IPR025652">
    <property type="entry name" value="TesB_C"/>
</dbReference>
<comment type="similarity">
    <text evidence="1">Belongs to the C/M/P thioester hydrolase family.</text>
</comment>
<feature type="compositionally biased region" description="Basic and acidic residues" evidence="5">
    <location>
        <begin position="10"/>
        <end position="20"/>
    </location>
</feature>
<evidence type="ECO:0000256" key="4">
    <source>
        <dbReference type="ARBA" id="ARBA00023098"/>
    </source>
</evidence>
<dbReference type="InterPro" id="IPR029069">
    <property type="entry name" value="HotDog_dom_sf"/>
</dbReference>
<dbReference type="Pfam" id="PF13622">
    <property type="entry name" value="4HBT_3"/>
    <property type="match status" value="1"/>
</dbReference>
<name>A0A0L0S7J2_ALLM3</name>
<dbReference type="VEuPathDB" id="FungiDB:AMAG_03912"/>
<dbReference type="InterPro" id="IPR003703">
    <property type="entry name" value="Acyl_CoA_thio"/>
</dbReference>
<feature type="region of interest" description="Disordered" evidence="5">
    <location>
        <begin position="76"/>
        <end position="108"/>
    </location>
</feature>
<evidence type="ECO:0000313" key="8">
    <source>
        <dbReference type="EMBL" id="KNE58324.1"/>
    </source>
</evidence>
<dbReference type="CDD" id="cd03444">
    <property type="entry name" value="Thioesterase_II_repeat1"/>
    <property type="match status" value="1"/>
</dbReference>
<dbReference type="CDD" id="cd03445">
    <property type="entry name" value="Thioesterase_II_repeat2"/>
    <property type="match status" value="1"/>
</dbReference>
<dbReference type="Gene3D" id="2.40.160.210">
    <property type="entry name" value="Acyl-CoA thioesterase, double hotdog domain"/>
    <property type="match status" value="1"/>
</dbReference>
<dbReference type="SUPFAM" id="SSF54637">
    <property type="entry name" value="Thioesterase/thiol ester dehydrase-isomerase"/>
    <property type="match status" value="2"/>
</dbReference>
<protein>
    <submittedName>
        <fullName evidence="8">Acyl-CoA thioesterase II</fullName>
    </submittedName>
</protein>
<reference evidence="9" key="2">
    <citation type="submission" date="2009-11" db="EMBL/GenBank/DDBJ databases">
        <title>The Genome Sequence of Allomyces macrogynus strain ATCC 38327.</title>
        <authorList>
            <consortium name="The Broad Institute Genome Sequencing Platform"/>
            <person name="Russ C."/>
            <person name="Cuomo C."/>
            <person name="Shea T."/>
            <person name="Young S.K."/>
            <person name="Zeng Q."/>
            <person name="Koehrsen M."/>
            <person name="Haas B."/>
            <person name="Borodovsky M."/>
            <person name="Guigo R."/>
            <person name="Alvarado L."/>
            <person name="Berlin A."/>
            <person name="Borenstein D."/>
            <person name="Chen Z."/>
            <person name="Engels R."/>
            <person name="Freedman E."/>
            <person name="Gellesch M."/>
            <person name="Goldberg J."/>
            <person name="Griggs A."/>
            <person name="Gujja S."/>
            <person name="Heiman D."/>
            <person name="Hepburn T."/>
            <person name="Howarth C."/>
            <person name="Jen D."/>
            <person name="Larson L."/>
            <person name="Lewis B."/>
            <person name="Mehta T."/>
            <person name="Park D."/>
            <person name="Pearson M."/>
            <person name="Roberts A."/>
            <person name="Saif S."/>
            <person name="Shenoy N."/>
            <person name="Sisk P."/>
            <person name="Stolte C."/>
            <person name="Sykes S."/>
            <person name="Walk T."/>
            <person name="White J."/>
            <person name="Yandava C."/>
            <person name="Burger G."/>
            <person name="Gray M.W."/>
            <person name="Holland P.W.H."/>
            <person name="King N."/>
            <person name="Lang F.B.F."/>
            <person name="Roger A.J."/>
            <person name="Ruiz-Trillo I."/>
            <person name="Lander E."/>
            <person name="Nusbaum C."/>
        </authorList>
    </citation>
    <scope>NUCLEOTIDE SEQUENCE [LARGE SCALE GENOMIC DNA]</scope>
    <source>
        <strain evidence="9">ATCC 38327</strain>
    </source>
</reference>
<dbReference type="GO" id="GO:0047617">
    <property type="term" value="F:fatty acyl-CoA hydrolase activity"/>
    <property type="evidence" value="ECO:0007669"/>
    <property type="project" value="InterPro"/>
</dbReference>
<dbReference type="PANTHER" id="PTHR11066:SF34">
    <property type="entry name" value="ACYL-COENZYME A THIOESTERASE 8"/>
    <property type="match status" value="1"/>
</dbReference>
<proteinExistence type="inferred from homology"/>
<evidence type="ECO:0000256" key="2">
    <source>
        <dbReference type="ARBA" id="ARBA00011881"/>
    </source>
</evidence>
<feature type="region of interest" description="Disordered" evidence="5">
    <location>
        <begin position="1"/>
        <end position="58"/>
    </location>
</feature>
<dbReference type="OrthoDB" id="68328at2759"/>